<reference evidence="1 2" key="1">
    <citation type="submission" date="2018-08" db="EMBL/GenBank/DDBJ databases">
        <title>A genome reference for cultivated species of the human gut microbiota.</title>
        <authorList>
            <person name="Zou Y."/>
            <person name="Xue W."/>
            <person name="Luo G."/>
        </authorList>
    </citation>
    <scope>NUCLEOTIDE SEQUENCE [LARGE SCALE GENOMIC DNA]</scope>
    <source>
        <strain evidence="1 2">TF08-11</strain>
    </source>
</reference>
<evidence type="ECO:0000313" key="2">
    <source>
        <dbReference type="Proteomes" id="UP000260721"/>
    </source>
</evidence>
<sequence length="463" mass="54826">MIRMSINRLEHTVIKNDHLFQAWKREESLAELESFLQFNWEQRSIFYEDRNPNTKQQFIKFLSHGDIKTHNYVGTITFNGEKLNIFPKVFRPLSVQCSDENLSLKHLMDNIVQWLEYCNRISYPFINIFGELSDSKDFLDLFITLYINMVLDAIDRGIYYQYEEETEDCKCIKGKFDVKDYFISKIPGGEYDRFSCTYSNFQADNMVNRIIKYTCMLLLNAASDKNSLKIRKIINKLDEVTFVRCVPQDCDNIRLSKMHRKYYSILNLSKMFLSNKTSTFDMDINDTYCFLFPMEQLFEGFVGGYLSEVLSDHDAKVELQKSDLNLIDDVIYKGQNLGPSNNMKQDIVVTTKNKMFVLDTKYKEITRFEDHDVKSIIRNEISQSDLYQMCEYARKRGVNDVYLLYPMNRYEDPENDFPCGISKSPTGNIFIHFIRIPFIFEENDFEELKKKLKRTILKIFDVN</sequence>
<dbReference type="PANTHER" id="PTHR38733">
    <property type="entry name" value="PROTEIN MCRC"/>
    <property type="match status" value="1"/>
</dbReference>
<accession>A0A3E3DZQ1</accession>
<evidence type="ECO:0000313" key="1">
    <source>
        <dbReference type="EMBL" id="RGD74767.1"/>
    </source>
</evidence>
<proteinExistence type="predicted"/>
<dbReference type="Proteomes" id="UP000260721">
    <property type="component" value="Unassembled WGS sequence"/>
</dbReference>
<protein>
    <recommendedName>
        <fullName evidence="3">5-methylcytosine-specific restriction enzyme subunit McrC</fullName>
    </recommendedName>
</protein>
<gene>
    <name evidence="1" type="ORF">DXC78_09680</name>
</gene>
<organism evidence="1 2">
    <name type="scientific">Faecalicoccus pleomorphus</name>
    <dbReference type="NCBI Taxonomy" id="1323"/>
    <lineage>
        <taxon>Bacteria</taxon>
        <taxon>Bacillati</taxon>
        <taxon>Bacillota</taxon>
        <taxon>Erysipelotrichia</taxon>
        <taxon>Erysipelotrichales</taxon>
        <taxon>Erysipelotrichaceae</taxon>
        <taxon>Faecalicoccus</taxon>
    </lineage>
</organism>
<dbReference type="AlphaFoldDB" id="A0A3E3DZQ1"/>
<evidence type="ECO:0008006" key="3">
    <source>
        <dbReference type="Google" id="ProtNLM"/>
    </source>
</evidence>
<dbReference type="PANTHER" id="PTHR38733:SF1">
    <property type="entry name" value="TYPE IV METHYL-DIRECTED RESTRICTION ENZYME ECOKMCRBC"/>
    <property type="match status" value="1"/>
</dbReference>
<name>A0A3E3DZQ1_9FIRM</name>
<dbReference type="Pfam" id="PF10117">
    <property type="entry name" value="McrBC"/>
    <property type="match status" value="1"/>
</dbReference>
<comment type="caution">
    <text evidence="1">The sequence shown here is derived from an EMBL/GenBank/DDBJ whole genome shotgun (WGS) entry which is preliminary data.</text>
</comment>
<dbReference type="InterPro" id="IPR019292">
    <property type="entry name" value="McrC"/>
</dbReference>
<dbReference type="EMBL" id="QUSK01000022">
    <property type="protein sequence ID" value="RGD74767.1"/>
    <property type="molecule type" value="Genomic_DNA"/>
</dbReference>